<keyword evidence="2" id="KW-1185">Reference proteome</keyword>
<dbReference type="HOGENOM" id="CLU_879010_0_0_12"/>
<dbReference type="EMBL" id="CP002025">
    <property type="protein sequence ID" value="ADK31724.1"/>
    <property type="molecule type" value="Genomic_DNA"/>
</dbReference>
<keyword evidence="1" id="KW-0808">Transferase</keyword>
<dbReference type="AlphaFoldDB" id="D8IF01"/>
<dbReference type="STRING" id="759914.BP951000_1743"/>
<dbReference type="SUPFAM" id="SSF53335">
    <property type="entry name" value="S-adenosyl-L-methionine-dependent methyltransferases"/>
    <property type="match status" value="1"/>
</dbReference>
<dbReference type="KEGG" id="bpo:BP951000_1743"/>
<dbReference type="GeneID" id="56440302"/>
<keyword evidence="1" id="KW-0489">Methyltransferase</keyword>
<dbReference type="eggNOG" id="COG4122">
    <property type="taxonomic scope" value="Bacteria"/>
</dbReference>
<dbReference type="InterPro" id="IPR029063">
    <property type="entry name" value="SAM-dependent_MTases_sf"/>
</dbReference>
<evidence type="ECO:0000313" key="1">
    <source>
        <dbReference type="EMBL" id="ADK31724.1"/>
    </source>
</evidence>
<name>D8IF01_BRAP9</name>
<reference evidence="1 2" key="1">
    <citation type="journal article" date="2010" name="PLoS ONE">
        <title>The complete genome sequence of the pathogenic intestinal spirochete Brachyspira pilosicoli and comparison with other Brachyspira genomes.</title>
        <authorList>
            <person name="Wanchanthuek P."/>
            <person name="Bellgard M.I."/>
            <person name="La T."/>
            <person name="Ryan K."/>
            <person name="Moolhuijzen P."/>
            <person name="Chapman B."/>
            <person name="Black M."/>
            <person name="Schibeci D."/>
            <person name="Hunter A."/>
            <person name="Barrero R."/>
            <person name="Phillips N.D."/>
            <person name="Hampson D.J."/>
        </authorList>
    </citation>
    <scope>NUCLEOTIDE SEQUENCE [LARGE SCALE GENOMIC DNA]</scope>
    <source>
        <strain evidence="2">ATCC BAA-1826 / 95/1000</strain>
    </source>
</reference>
<dbReference type="RefSeq" id="WP_013244673.1">
    <property type="nucleotide sequence ID" value="NC_014330.1"/>
</dbReference>
<evidence type="ECO:0000313" key="2">
    <source>
        <dbReference type="Proteomes" id="UP000000332"/>
    </source>
</evidence>
<sequence length="338" mass="40620">MYNHNLFYNEQYEIKGQKYDEQINEWSQKYKSLMSMEQKRFLMSIISENKMKNVLEIGIFNGVSSLCMLKAGLSVNKDFNLYAIDLNDNEDFVGQAVFGFCNEEELKHYHINRGKTTFDIENIIPKDIKFDLVFIDAGHHHPHPLFDLILSRPYMYENTIIVLHDVINYYKPYDWGGSFIFESWKADKYKIYKDYNINSLSNMGCIKLYKTDEELCDNIKIIANNSFRAFPWGQLEYYKDIDIMNSLTFNLDDIKKLKTIMEKHYPKEFSNEIYNILVSNYEEYKKNCLLYIHEMRFFNYLYNSINNLNNKLNKLINMIVWWIPIKKIRDNIRKKLNE</sequence>
<dbReference type="GO" id="GO:0032259">
    <property type="term" value="P:methylation"/>
    <property type="evidence" value="ECO:0007669"/>
    <property type="project" value="UniProtKB-KW"/>
</dbReference>
<organism evidence="1 2">
    <name type="scientific">Brachyspira pilosicoli (strain ATCC BAA-1826 / 95/1000)</name>
    <dbReference type="NCBI Taxonomy" id="759914"/>
    <lineage>
        <taxon>Bacteria</taxon>
        <taxon>Pseudomonadati</taxon>
        <taxon>Spirochaetota</taxon>
        <taxon>Spirochaetia</taxon>
        <taxon>Brachyspirales</taxon>
        <taxon>Brachyspiraceae</taxon>
        <taxon>Brachyspira</taxon>
    </lineage>
</organism>
<proteinExistence type="predicted"/>
<dbReference type="GO" id="GO:0008168">
    <property type="term" value="F:methyltransferase activity"/>
    <property type="evidence" value="ECO:0007669"/>
    <property type="project" value="UniProtKB-KW"/>
</dbReference>
<dbReference type="InParanoid" id="D8IF01"/>
<dbReference type="Gene3D" id="3.40.50.150">
    <property type="entry name" value="Vaccinia Virus protein VP39"/>
    <property type="match status" value="1"/>
</dbReference>
<dbReference type="Pfam" id="PF13578">
    <property type="entry name" value="Methyltransf_24"/>
    <property type="match status" value="1"/>
</dbReference>
<dbReference type="Proteomes" id="UP000000332">
    <property type="component" value="Chromosome"/>
</dbReference>
<accession>D8IF01</accession>
<protein>
    <submittedName>
        <fullName evidence="1">O-methyltransferase protein-like protein</fullName>
    </submittedName>
</protein>
<gene>
    <name evidence="1" type="ordered locus">BP951000_1743</name>
</gene>